<feature type="compositionally biased region" description="Basic and acidic residues" evidence="3">
    <location>
        <begin position="490"/>
        <end position="514"/>
    </location>
</feature>
<dbReference type="SUPFAM" id="SSF54585">
    <property type="entry name" value="Cdc48 domain 2-like"/>
    <property type="match status" value="1"/>
</dbReference>
<dbReference type="GeneID" id="94826628"/>
<dbReference type="InterPro" id="IPR003959">
    <property type="entry name" value="ATPase_AAA_core"/>
</dbReference>
<dbReference type="PANTHER" id="PTHR23077:SF171">
    <property type="entry name" value="NUCLEAR VALOSIN-CONTAINING PROTEIN-LIKE"/>
    <property type="match status" value="1"/>
</dbReference>
<dbReference type="InterPro" id="IPR050168">
    <property type="entry name" value="AAA_ATPase_domain"/>
</dbReference>
<dbReference type="SUPFAM" id="SSF52540">
    <property type="entry name" value="P-loop containing nucleoside triphosphate hydrolases"/>
    <property type="match status" value="1"/>
</dbReference>
<dbReference type="PANTHER" id="PTHR23077">
    <property type="entry name" value="AAA-FAMILY ATPASE"/>
    <property type="match status" value="1"/>
</dbReference>
<feature type="compositionally biased region" description="Polar residues" evidence="3">
    <location>
        <begin position="1359"/>
        <end position="1369"/>
    </location>
</feature>
<evidence type="ECO:0000313" key="5">
    <source>
        <dbReference type="EMBL" id="OHT09918.1"/>
    </source>
</evidence>
<dbReference type="GO" id="GO:0005524">
    <property type="term" value="F:ATP binding"/>
    <property type="evidence" value="ECO:0007669"/>
    <property type="project" value="UniProtKB-KW"/>
</dbReference>
<dbReference type="GO" id="GO:0016887">
    <property type="term" value="F:ATP hydrolysis activity"/>
    <property type="evidence" value="ECO:0007669"/>
    <property type="project" value="InterPro"/>
</dbReference>
<dbReference type="EMBL" id="MLAK01000627">
    <property type="protein sequence ID" value="OHT09918.1"/>
    <property type="molecule type" value="Genomic_DNA"/>
</dbReference>
<feature type="compositionally biased region" description="Polar residues" evidence="3">
    <location>
        <begin position="1503"/>
        <end position="1524"/>
    </location>
</feature>
<dbReference type="Gene3D" id="1.10.8.60">
    <property type="match status" value="1"/>
</dbReference>
<accession>A0A1J4KJP6</accession>
<keyword evidence="2" id="KW-0067">ATP-binding</keyword>
<sequence length="1578" mass="178641">MITSKEERKKALFKVANVSLPLNFVALLNPGRIKDMNFFESSLAIVKGPNENIILVKIIPNSKCPIDEIQIPESLKISIRSQEGEIIPVVPYDDVTYCTALQVEPQFETHGKNYSKQITDFLATDSHPVSIGSFFIINKRGKKLTFKVTNCLPKDRCIASRATKIYQINSIPPIRYAKALSQRFNEYFYENCTLEKIKKYVWFPLLHKTLVRAAKTPSQNGVLILGKNGTGKTALLSSIGNLMNVPSLYVDLQRLMLLPADEISEKLKKCFTFPVDKESSLLLFDDLNSIFEKAQFMPFKRIAALFMGLFDQILHTEGVVVIATANSLDDFPSKYANSVTRYGRFGFHIEINKLSQKQRENIIKYNIAGFNSLSDDDIQLIAKTVASEMTPSEIKKLCKTAIKNLTNEMELTKKTDSGIAEVLNGILTIEHFGCQRPKIESEPEPELENENEIENEEESIKEIIQYSENESTNSLGRKRSHKFSGSNSLKTEENDGELVHSEGKKDIIEKDNSDSQKNYESVAEITSNRKRRDPFAKNVEEPKIEKIGKIANHLEEKTKSSEYKIDDVENPFASEIVEDEIISKNEQINLNSNRSNEIENEKSSSNKKRRPFEDPFSEKTNSDTNDIKKIKRKDPGNKFDLNNPINSSKDEKISIKKIESKEKVTSNKRKLAFEENNRDNEEPTNQKISSKDGEKDSSSENRPKPRKSPFALAKDDSSSDDEAEKNNNKDYGKGRKSPFMSATSNDDSEDKEENNKSTRKSPFALCTEENVEKPKPKHNSPVSQTKLQNNITPIPKEKSNPFLADPQNDVIIPKRKQQITHNNFDQPIKKRRLFDPPPTESVVDTQFDHKQVNNELFPRSHSTEISSKTGNKMPTRKRPFDIEMGDSEEITSNKPEKVIKDPNFAQNPFNIVPQNQALPDSFENKNTSSQEFPSKKLNDDKFNVINNQIVSIINNPVENHSDACFGVNSPNHGNEDINPNDEEDIPLFNPFGSPETPTQIEPDNKINFENPLLNKNSDIVDLSTPQRTTANDIRSIFSSNLESSIDDINPNNIYDNQSSIVPEQQPSLICNETNNSSVFQSQPLENTFQPIQQDFVPNRNESSSSNLPQRKTNPFDSSKANNTMEPDSFSQQNMEKPSTRNTPVNRPKRKLAFEESEDNDNFQMQNKKQLPFGQPQQIVFPKKTIKNNLPTNPFSSTQTESSDKELKFAPNIPLNPLDKFSSSSIAERVSSDYGTFSGISPGAPIQQQPSPVVIKRSKFTEDDQIDQNKFPNQNEINKRVDPFQNSNLNNSTRNNNSTTYSNPIFTASANPQGVVIRKAKFEDINDNDDDFKYEASQNQFPNKFQLSNQPQQQIFDPIENNNQLSSGFNNDKRNKNPFVDSSKSENRLPKRKLAFEEENNQNMFHQKSSQNISSFENVALHTKSTSEDILSLNSSMNANLFGNEMPKDPFANKKLTFGSNGFGSDNKSNDGNALFDNNPFNNNQFTPQPRNGVFSTYDAPQNIPKQLNRGNPFSSNQMINSNLASNSHNSPFSINNNNSNYNNQNRGNPFSQNNSGTFPQRSGKQQQNQSNVDDLLDF</sequence>
<feature type="region of interest" description="Disordered" evidence="3">
    <location>
        <begin position="1277"/>
        <end position="1296"/>
    </location>
</feature>
<feature type="compositionally biased region" description="Polar residues" evidence="3">
    <location>
        <begin position="1549"/>
        <end position="1572"/>
    </location>
</feature>
<comment type="caution">
    <text evidence="5">The sequence shown here is derived from an EMBL/GenBank/DDBJ whole genome shotgun (WGS) entry which is preliminary data.</text>
</comment>
<feature type="compositionally biased region" description="Polar residues" evidence="3">
    <location>
        <begin position="1461"/>
        <end position="1471"/>
    </location>
</feature>
<feature type="region of interest" description="Disordered" evidence="3">
    <location>
        <begin position="1095"/>
        <end position="1147"/>
    </location>
</feature>
<feature type="region of interest" description="Disordered" evidence="3">
    <location>
        <begin position="468"/>
        <end position="537"/>
    </location>
</feature>
<feature type="compositionally biased region" description="Low complexity" evidence="3">
    <location>
        <begin position="1525"/>
        <end position="1548"/>
    </location>
</feature>
<feature type="region of interest" description="Disordered" evidence="3">
    <location>
        <begin position="1461"/>
        <end position="1578"/>
    </location>
</feature>
<dbReference type="SMART" id="SM00382">
    <property type="entry name" value="AAA"/>
    <property type="match status" value="1"/>
</dbReference>
<feature type="domain" description="AAA+ ATPase" evidence="4">
    <location>
        <begin position="218"/>
        <end position="355"/>
    </location>
</feature>
<feature type="compositionally biased region" description="Basic and acidic residues" evidence="3">
    <location>
        <begin position="611"/>
        <end position="637"/>
    </location>
</feature>
<evidence type="ECO:0000256" key="1">
    <source>
        <dbReference type="ARBA" id="ARBA00022741"/>
    </source>
</evidence>
<keyword evidence="1" id="KW-0547">Nucleotide-binding</keyword>
<feature type="compositionally biased region" description="Low complexity" evidence="3">
    <location>
        <begin position="1477"/>
        <end position="1491"/>
    </location>
</feature>
<keyword evidence="6" id="KW-1185">Reference proteome</keyword>
<feature type="compositionally biased region" description="Polar residues" evidence="3">
    <location>
        <begin position="780"/>
        <end position="792"/>
    </location>
</feature>
<feature type="compositionally biased region" description="Low complexity" evidence="3">
    <location>
        <begin position="1285"/>
        <end position="1296"/>
    </location>
</feature>
<evidence type="ECO:0000313" key="6">
    <source>
        <dbReference type="Proteomes" id="UP000179807"/>
    </source>
</evidence>
<feature type="region of interest" description="Disordered" evidence="3">
    <location>
        <begin position="586"/>
        <end position="806"/>
    </location>
</feature>
<protein>
    <recommendedName>
        <fullName evidence="4">AAA+ ATPase domain-containing protein</fullName>
    </recommendedName>
</protein>
<proteinExistence type="predicted"/>
<dbReference type="RefSeq" id="XP_068363054.1">
    <property type="nucleotide sequence ID" value="XM_068491924.1"/>
</dbReference>
<feature type="compositionally biased region" description="Polar residues" evidence="3">
    <location>
        <begin position="1099"/>
        <end position="1144"/>
    </location>
</feature>
<evidence type="ECO:0000256" key="3">
    <source>
        <dbReference type="SAM" id="MobiDB-lite"/>
    </source>
</evidence>
<reference evidence="5" key="1">
    <citation type="submission" date="2016-10" db="EMBL/GenBank/DDBJ databases">
        <authorList>
            <person name="Benchimol M."/>
            <person name="Almeida L.G."/>
            <person name="Vasconcelos A.T."/>
            <person name="Perreira-Neves A."/>
            <person name="Rosa I.A."/>
            <person name="Tasca T."/>
            <person name="Bogo M.R."/>
            <person name="de Souza W."/>
        </authorList>
    </citation>
    <scope>NUCLEOTIDE SEQUENCE [LARGE SCALE GENOMIC DNA]</scope>
    <source>
        <strain evidence="5">K</strain>
    </source>
</reference>
<gene>
    <name evidence="5" type="ORF">TRFO_04475</name>
</gene>
<feature type="compositionally biased region" description="Basic and acidic residues" evidence="3">
    <location>
        <begin position="648"/>
        <end position="681"/>
    </location>
</feature>
<dbReference type="Pfam" id="PF00004">
    <property type="entry name" value="AAA"/>
    <property type="match status" value="1"/>
</dbReference>
<dbReference type="InterPro" id="IPR029067">
    <property type="entry name" value="CDC48_domain_2-like_sf"/>
</dbReference>
<name>A0A1J4KJP6_9EUKA</name>
<evidence type="ECO:0000259" key="4">
    <source>
        <dbReference type="SMART" id="SM00382"/>
    </source>
</evidence>
<dbReference type="Gene3D" id="3.10.330.10">
    <property type="match status" value="1"/>
</dbReference>
<feature type="region of interest" description="Disordered" evidence="3">
    <location>
        <begin position="1359"/>
        <end position="1389"/>
    </location>
</feature>
<dbReference type="InterPro" id="IPR027417">
    <property type="entry name" value="P-loop_NTPase"/>
</dbReference>
<evidence type="ECO:0000256" key="2">
    <source>
        <dbReference type="ARBA" id="ARBA00022840"/>
    </source>
</evidence>
<organism evidence="5 6">
    <name type="scientific">Tritrichomonas foetus</name>
    <dbReference type="NCBI Taxonomy" id="1144522"/>
    <lineage>
        <taxon>Eukaryota</taxon>
        <taxon>Metamonada</taxon>
        <taxon>Parabasalia</taxon>
        <taxon>Tritrichomonadida</taxon>
        <taxon>Tritrichomonadidae</taxon>
        <taxon>Tritrichomonas</taxon>
    </lineage>
</organism>
<dbReference type="Gene3D" id="3.40.50.300">
    <property type="entry name" value="P-loop containing nucleotide triphosphate hydrolases"/>
    <property type="match status" value="1"/>
</dbReference>
<feature type="compositionally biased region" description="Basic and acidic residues" evidence="3">
    <location>
        <begin position="724"/>
        <end position="733"/>
    </location>
</feature>
<feature type="compositionally biased region" description="Basic and acidic residues" evidence="3">
    <location>
        <begin position="689"/>
        <end position="703"/>
    </location>
</feature>
<dbReference type="Proteomes" id="UP000179807">
    <property type="component" value="Unassembled WGS sequence"/>
</dbReference>
<dbReference type="InterPro" id="IPR003593">
    <property type="entry name" value="AAA+_ATPase"/>
</dbReference>
<dbReference type="VEuPathDB" id="TrichDB:TRFO_04475"/>